<gene>
    <name evidence="1" type="ORF">g.14374</name>
</gene>
<dbReference type="EMBL" id="GEBQ01010017">
    <property type="protein sequence ID" value="JAT29960.1"/>
    <property type="molecule type" value="Transcribed_RNA"/>
</dbReference>
<evidence type="ECO:0000313" key="1">
    <source>
        <dbReference type="EMBL" id="JAT29960.1"/>
    </source>
</evidence>
<organism evidence="1">
    <name type="scientific">Graphocephala atropunctata</name>
    <dbReference type="NCBI Taxonomy" id="36148"/>
    <lineage>
        <taxon>Eukaryota</taxon>
        <taxon>Metazoa</taxon>
        <taxon>Ecdysozoa</taxon>
        <taxon>Arthropoda</taxon>
        <taxon>Hexapoda</taxon>
        <taxon>Insecta</taxon>
        <taxon>Pterygota</taxon>
        <taxon>Neoptera</taxon>
        <taxon>Paraneoptera</taxon>
        <taxon>Hemiptera</taxon>
        <taxon>Auchenorrhyncha</taxon>
        <taxon>Membracoidea</taxon>
        <taxon>Cicadellidae</taxon>
        <taxon>Cicadellinae</taxon>
        <taxon>Cicadellini</taxon>
        <taxon>Graphocephala</taxon>
    </lineage>
</organism>
<proteinExistence type="predicted"/>
<feature type="non-terminal residue" evidence="1">
    <location>
        <position position="1"/>
    </location>
</feature>
<dbReference type="AlphaFoldDB" id="A0A1B6M245"/>
<accession>A0A1B6M245</accession>
<name>A0A1B6M245_9HEMI</name>
<reference evidence="1" key="1">
    <citation type="submission" date="2015-11" db="EMBL/GenBank/DDBJ databases">
        <title>De novo transcriptome assembly of four potential Pierce s Disease insect vectors from Arizona vineyards.</title>
        <authorList>
            <person name="Tassone E.E."/>
        </authorList>
    </citation>
    <scope>NUCLEOTIDE SEQUENCE</scope>
</reference>
<protein>
    <submittedName>
        <fullName evidence="1">Uncharacterized protein</fullName>
    </submittedName>
</protein>
<sequence length="159" mass="17941">YLPRIVVTCSVTFVGTMNKWELSIGLVTFFIGVLEASGGSIDIKKVDKNICKVLGKPTDGNPAEESALMKNLQTYYEYLDNINDRIDRGWREEANVKTLLQAIGEEGPQMVKVTVDAEAFKKAYEWDDDDVDTMTATILGIKYMWDQVTKRTNFLQSSN</sequence>